<reference evidence="7 8" key="2">
    <citation type="submission" date="2018-09" db="EMBL/GenBank/DDBJ databases">
        <title>A high-quality reference genome of wild soybean provides a powerful tool to mine soybean genomes.</title>
        <authorList>
            <person name="Xie M."/>
            <person name="Chung C.Y.L."/>
            <person name="Li M.-W."/>
            <person name="Wong F.-L."/>
            <person name="Chan T.-F."/>
            <person name="Lam H.-M."/>
        </authorList>
    </citation>
    <scope>NUCLEOTIDE SEQUENCE [LARGE SCALE GENOMIC DNA]</scope>
    <source>
        <strain evidence="8">cv. W05</strain>
        <tissue evidence="7">Hypocotyl of etiolated seedlings</tissue>
    </source>
</reference>
<feature type="region of interest" description="Leucine repeat II (LRII)" evidence="5">
    <location>
        <begin position="384"/>
        <end position="416"/>
    </location>
</feature>
<dbReference type="EMBL" id="KN662943">
    <property type="protein sequence ID" value="KHN12878.1"/>
    <property type="molecule type" value="Genomic_DNA"/>
</dbReference>
<keyword evidence="2" id="KW-0805">Transcription regulation</keyword>
<dbReference type="AlphaFoldDB" id="A0A0B2PYP4"/>
<comment type="caution">
    <text evidence="5">Lacks conserved residue(s) required for the propagation of feature annotation.</text>
</comment>
<dbReference type="Pfam" id="PF03514">
    <property type="entry name" value="GRAS"/>
    <property type="match status" value="1"/>
</dbReference>
<organism evidence="6">
    <name type="scientific">Glycine soja</name>
    <name type="common">Wild soybean</name>
    <dbReference type="NCBI Taxonomy" id="3848"/>
    <lineage>
        <taxon>Eukaryota</taxon>
        <taxon>Viridiplantae</taxon>
        <taxon>Streptophyta</taxon>
        <taxon>Embryophyta</taxon>
        <taxon>Tracheophyta</taxon>
        <taxon>Spermatophyta</taxon>
        <taxon>Magnoliopsida</taxon>
        <taxon>eudicotyledons</taxon>
        <taxon>Gunneridae</taxon>
        <taxon>Pentapetalae</taxon>
        <taxon>rosids</taxon>
        <taxon>fabids</taxon>
        <taxon>Fabales</taxon>
        <taxon>Fabaceae</taxon>
        <taxon>Papilionoideae</taxon>
        <taxon>50 kb inversion clade</taxon>
        <taxon>NPAAA clade</taxon>
        <taxon>indigoferoid/millettioid clade</taxon>
        <taxon>Phaseoleae</taxon>
        <taxon>Glycine</taxon>
        <taxon>Glycine subgen. Soja</taxon>
    </lineage>
</organism>
<comment type="similarity">
    <text evidence="5">Belongs to the GRAS family.</text>
</comment>
<evidence type="ECO:0000256" key="1">
    <source>
        <dbReference type="ARBA" id="ARBA00004123"/>
    </source>
</evidence>
<keyword evidence="8" id="KW-1185">Reference proteome</keyword>
<evidence type="ECO:0000256" key="4">
    <source>
        <dbReference type="ARBA" id="ARBA00023242"/>
    </source>
</evidence>
<evidence type="ECO:0000256" key="5">
    <source>
        <dbReference type="PROSITE-ProRule" id="PRU01191"/>
    </source>
</evidence>
<protein>
    <submittedName>
        <fullName evidence="6">DELLA protein RGL2</fullName>
    </submittedName>
</protein>
<accession>A0A0B2PYP4</accession>
<dbReference type="EMBL" id="QZWG01000009">
    <property type="protein sequence ID" value="RZB90466.1"/>
    <property type="molecule type" value="Genomic_DNA"/>
</dbReference>
<evidence type="ECO:0000256" key="2">
    <source>
        <dbReference type="ARBA" id="ARBA00023015"/>
    </source>
</evidence>
<evidence type="ECO:0000313" key="6">
    <source>
        <dbReference type="EMBL" id="KHN12878.1"/>
    </source>
</evidence>
<feature type="short sequence motif" description="LxCxE motif" evidence="5">
    <location>
        <begin position="228"/>
        <end position="232"/>
    </location>
</feature>
<feature type="short sequence motif" description="VHIID" evidence="5">
    <location>
        <begin position="337"/>
        <end position="341"/>
    </location>
</feature>
<reference evidence="6" key="1">
    <citation type="submission" date="2014-07" db="EMBL/GenBank/DDBJ databases">
        <title>Identification of a novel salt tolerance gene in wild soybean by whole-genome sequencing.</title>
        <authorList>
            <person name="Lam H.-M."/>
            <person name="Qi X."/>
            <person name="Li M.-W."/>
            <person name="Liu X."/>
            <person name="Xie M."/>
            <person name="Ni M."/>
            <person name="Xu X."/>
        </authorList>
    </citation>
    <scope>NUCLEOTIDE SEQUENCE [LARGE SCALE GENOMIC DNA]</scope>
    <source>
        <tissue evidence="6">Root</tissue>
    </source>
</reference>
<dbReference type="PANTHER" id="PTHR31636">
    <property type="entry name" value="OSJNBA0084A10.13 PROTEIN-RELATED"/>
    <property type="match status" value="1"/>
</dbReference>
<sequence length="595" mass="67677">MEDLYHVSFTTDDNSSSSNDILWCTEELNELRKVQFSGAEDHGEYGGIDPLYSNFGFFPDDPSEQEGYLLSTDQQKYHQQVQPSYHDYGQLDDNLQFDMVSLPLQFDAQYPTMVPLCHTTKDKPNSNSNTPLASLDILNNYGKGFKRLRNEDKTLKQVDDVAMATTNEGIMRKLSTEDVMRIAGTRFIQSSSSESESLPFLETHPFGIYFSGLSNEEKEDVELAESLLACAEKVGHQQFERASKLLSRCESLSCKTGSPVRRIVHYFAEALRQRIDRATGRVSYKDLQKGPSFDPLEATKVLNPTVVAFYEELPFCQISVFTEVQVIIEDVAEAKKIHVIDLEIRKGVQWTILMQALESRHECPIELLKITAVESGTTRHIAEDTGERLKDYAQGLNIPFSYNIVMVSDMLHLGEDVFEIDPEETIVVYSHFALRTKIQESGQLEIMMRVIRILNPSVMVVAEIEANHNSTSFVNRFIEALFFFSTFFDCLETCMKGDEGNRMIVESLYFSHGIRNIVAAEGAERDSRSVKIDVWRAFFSRFGMVEKELSKLCLFQADLVAKRFPSYSTFDKNGHCLLIGWKGTPINSVSVWKFL</sequence>
<proteinExistence type="inferred from homology"/>
<dbReference type="Gramene" id="XM_028324447.1">
    <property type="protein sequence ID" value="XP_028180248.1"/>
    <property type="gene ID" value="LOC114367287"/>
</dbReference>
<dbReference type="InterPro" id="IPR005202">
    <property type="entry name" value="TF_GRAS"/>
</dbReference>
<evidence type="ECO:0000313" key="7">
    <source>
        <dbReference type="EMBL" id="RZB90466.1"/>
    </source>
</evidence>
<name>A0A0B2PYP4_GLYSO</name>
<dbReference type="Proteomes" id="UP000289340">
    <property type="component" value="Chromosome 9"/>
</dbReference>
<dbReference type="PROSITE" id="PS50985">
    <property type="entry name" value="GRAS"/>
    <property type="match status" value="1"/>
</dbReference>
<dbReference type="Proteomes" id="UP000053555">
    <property type="component" value="Unassembled WGS sequence"/>
</dbReference>
<gene>
    <name evidence="7" type="ORF">D0Y65_023085</name>
    <name evidence="6" type="ORF">glysoja_029412</name>
</gene>
<evidence type="ECO:0000313" key="8">
    <source>
        <dbReference type="Proteomes" id="UP000289340"/>
    </source>
</evidence>
<feature type="region of interest" description="SAW" evidence="5">
    <location>
        <begin position="519"/>
        <end position="593"/>
    </location>
</feature>
<comment type="subcellular location">
    <subcellularLocation>
        <location evidence="1">Nucleus</location>
    </subcellularLocation>
</comment>
<dbReference type="GO" id="GO:0005634">
    <property type="term" value="C:nucleus"/>
    <property type="evidence" value="ECO:0007669"/>
    <property type="project" value="UniProtKB-SubCell"/>
</dbReference>
<keyword evidence="3" id="KW-0804">Transcription</keyword>
<keyword evidence="4" id="KW-0539">Nucleus</keyword>
<evidence type="ECO:0000256" key="3">
    <source>
        <dbReference type="ARBA" id="ARBA00023163"/>
    </source>
</evidence>